<dbReference type="Pfam" id="PF05990">
    <property type="entry name" value="DUF900"/>
    <property type="match status" value="1"/>
</dbReference>
<dbReference type="Proteomes" id="UP001465153">
    <property type="component" value="Unassembled WGS sequence"/>
</dbReference>
<comment type="caution">
    <text evidence="1">The sequence shown here is derived from an EMBL/GenBank/DDBJ whole genome shotgun (WGS) entry which is preliminary data.</text>
</comment>
<protein>
    <recommendedName>
        <fullName evidence="3">Alpha/beta hydrolase</fullName>
    </recommendedName>
</protein>
<dbReference type="RefSeq" id="WP_353302115.1">
    <property type="nucleotide sequence ID" value="NZ_BAABWN010000003.1"/>
</dbReference>
<keyword evidence="2" id="KW-1185">Reference proteome</keyword>
<dbReference type="InterPro" id="IPR010297">
    <property type="entry name" value="DUF900_hydrolase"/>
</dbReference>
<name>A0ABQ0A773_9GAMM</name>
<proteinExistence type="predicted"/>
<gene>
    <name evidence="1" type="ORF">NBRC116591_13120</name>
</gene>
<evidence type="ECO:0000313" key="2">
    <source>
        <dbReference type="Proteomes" id="UP001465153"/>
    </source>
</evidence>
<reference evidence="1 2" key="1">
    <citation type="submission" date="2024-04" db="EMBL/GenBank/DDBJ databases">
        <title>Draft genome sequence of Sessilibacter corallicola NBRC 116591.</title>
        <authorList>
            <person name="Miyakawa T."/>
            <person name="Kusuya Y."/>
            <person name="Miura T."/>
        </authorList>
    </citation>
    <scope>NUCLEOTIDE SEQUENCE [LARGE SCALE GENOMIC DNA]</scope>
    <source>
        <strain evidence="1 2">KU-00831-HH</strain>
    </source>
</reference>
<organism evidence="1 2">
    <name type="scientific">Sessilibacter corallicola</name>
    <dbReference type="NCBI Taxonomy" id="2904075"/>
    <lineage>
        <taxon>Bacteria</taxon>
        <taxon>Pseudomonadati</taxon>
        <taxon>Pseudomonadota</taxon>
        <taxon>Gammaproteobacteria</taxon>
        <taxon>Cellvibrionales</taxon>
        <taxon>Cellvibrionaceae</taxon>
        <taxon>Sessilibacter</taxon>
    </lineage>
</organism>
<sequence>MDSDSHLDSNYPKQSKILNRVGLPRILLVSNRVLLPEKNKKRSKLGEEISPELQLAEVFDNKALDPELESITNNNDDKEKKSFKREINRYYQSLKNSRYVKAVKKIDDFEVDIIETENHQQYLSQVVDEQDANGLSWLFWIHGNNQTLEASLETCFTFQKTFPVNIVLFAWPSRSYNPKSLAHLLFSAITMVHPATRILSRMSLIKAVYERYRQYRVARKLAIKTTQQLTDAYQLLVNHLFSKLEKKSVSCNLLVHSLGHYLLTQTFAPKEKYADFQFDNGLFHQGDIEFNEGAEWISSCKLVKQKYITINRNDYALYFSGLCNNRFKYSQARTRLGNSSLASNDHCTIIDFTNAKGIGVSHDILWSNTLESDYLRTLNNVFVC</sequence>
<dbReference type="EMBL" id="BAABWN010000003">
    <property type="protein sequence ID" value="GAA6167502.1"/>
    <property type="molecule type" value="Genomic_DNA"/>
</dbReference>
<accession>A0ABQ0A773</accession>
<evidence type="ECO:0008006" key="3">
    <source>
        <dbReference type="Google" id="ProtNLM"/>
    </source>
</evidence>
<evidence type="ECO:0000313" key="1">
    <source>
        <dbReference type="EMBL" id="GAA6167502.1"/>
    </source>
</evidence>